<evidence type="ECO:0000256" key="1">
    <source>
        <dbReference type="SAM" id="MobiDB-lite"/>
    </source>
</evidence>
<organism evidence="2 3">
    <name type="scientific">Steinernema glaseri</name>
    <dbReference type="NCBI Taxonomy" id="37863"/>
    <lineage>
        <taxon>Eukaryota</taxon>
        <taxon>Metazoa</taxon>
        <taxon>Ecdysozoa</taxon>
        <taxon>Nematoda</taxon>
        <taxon>Chromadorea</taxon>
        <taxon>Rhabditida</taxon>
        <taxon>Tylenchina</taxon>
        <taxon>Panagrolaimomorpha</taxon>
        <taxon>Strongyloidoidea</taxon>
        <taxon>Steinernematidae</taxon>
        <taxon>Steinernema</taxon>
    </lineage>
</organism>
<evidence type="ECO:0000313" key="3">
    <source>
        <dbReference type="WBParaSite" id="L893_g20958.t1"/>
    </source>
</evidence>
<reference evidence="3" key="1">
    <citation type="submission" date="2016-11" db="UniProtKB">
        <authorList>
            <consortium name="WormBaseParasite"/>
        </authorList>
    </citation>
    <scope>IDENTIFICATION</scope>
</reference>
<proteinExistence type="predicted"/>
<sequence length="120" mass="13797">MVRPLQTTYAHLGARGPCPSGPRVPRPPGEARLHPLPLRGARPEGERLPHPHLLPEWKTDQLRRRKEEGVASRLRREDLRARGRLHRKSCEVCRAKKDFCQRPCVRVRGVHRSGEEVGDR</sequence>
<keyword evidence="2" id="KW-1185">Reference proteome</keyword>
<feature type="compositionally biased region" description="Basic and acidic residues" evidence="1">
    <location>
        <begin position="41"/>
        <end position="54"/>
    </location>
</feature>
<dbReference type="Proteomes" id="UP000095287">
    <property type="component" value="Unplaced"/>
</dbReference>
<accession>A0A1I7YXV7</accession>
<feature type="compositionally biased region" description="Pro residues" evidence="1">
    <location>
        <begin position="19"/>
        <end position="28"/>
    </location>
</feature>
<dbReference type="WBParaSite" id="L893_g20958.t1">
    <property type="protein sequence ID" value="L893_g20958.t1"/>
    <property type="gene ID" value="L893_g20958"/>
</dbReference>
<evidence type="ECO:0000313" key="2">
    <source>
        <dbReference type="Proteomes" id="UP000095287"/>
    </source>
</evidence>
<feature type="region of interest" description="Disordered" evidence="1">
    <location>
        <begin position="1"/>
        <end position="54"/>
    </location>
</feature>
<protein>
    <submittedName>
        <fullName evidence="3">Zn(2)-C6 fungal-type domain-containing protein</fullName>
    </submittedName>
</protein>
<name>A0A1I7YXV7_9BILA</name>
<dbReference type="AlphaFoldDB" id="A0A1I7YXV7"/>